<reference evidence="10" key="1">
    <citation type="submission" date="2020-10" db="EMBL/GenBank/DDBJ databases">
        <authorList>
            <person name="Gilroy R."/>
        </authorList>
    </citation>
    <scope>NUCLEOTIDE SEQUENCE</scope>
    <source>
        <strain evidence="10">ChiW16-3235</strain>
    </source>
</reference>
<evidence type="ECO:0000256" key="4">
    <source>
        <dbReference type="ARBA" id="ARBA00022576"/>
    </source>
</evidence>
<protein>
    <recommendedName>
        <fullName evidence="8">Histidinol-phosphate aminotransferase</fullName>
        <ecNumber evidence="8">2.6.1.9</ecNumber>
    </recommendedName>
    <alternativeName>
        <fullName evidence="8">Imidazole acetol-phosphate transaminase</fullName>
    </alternativeName>
</protein>
<dbReference type="EC" id="2.6.1.9" evidence="8"/>
<keyword evidence="6 8" id="KW-0663">Pyridoxal phosphate</keyword>
<dbReference type="PANTHER" id="PTHR43643:SF3">
    <property type="entry name" value="HISTIDINOL-PHOSPHATE AMINOTRANSFERASE"/>
    <property type="match status" value="1"/>
</dbReference>
<evidence type="ECO:0000256" key="1">
    <source>
        <dbReference type="ARBA" id="ARBA00001933"/>
    </source>
</evidence>
<dbReference type="HAMAP" id="MF_01023">
    <property type="entry name" value="HisC_aminotrans_2"/>
    <property type="match status" value="1"/>
</dbReference>
<accession>A0A9D1J9H4</accession>
<dbReference type="InterPro" id="IPR005861">
    <property type="entry name" value="HisP_aminotrans"/>
</dbReference>
<dbReference type="AlphaFoldDB" id="A0A9D1J9H4"/>
<dbReference type="Gene3D" id="3.40.640.10">
    <property type="entry name" value="Type I PLP-dependent aspartate aminotransferase-like (Major domain)"/>
    <property type="match status" value="1"/>
</dbReference>
<evidence type="ECO:0000313" key="11">
    <source>
        <dbReference type="Proteomes" id="UP000823913"/>
    </source>
</evidence>
<dbReference type="InterPro" id="IPR001917">
    <property type="entry name" value="Aminotrans_II_pyridoxalP_BS"/>
</dbReference>
<dbReference type="Proteomes" id="UP000823913">
    <property type="component" value="Unassembled WGS sequence"/>
</dbReference>
<comment type="caution">
    <text evidence="10">The sequence shown here is derived from an EMBL/GenBank/DDBJ whole genome shotgun (WGS) entry which is preliminary data.</text>
</comment>
<evidence type="ECO:0000256" key="3">
    <source>
        <dbReference type="ARBA" id="ARBA00011738"/>
    </source>
</evidence>
<dbReference type="InterPro" id="IPR004839">
    <property type="entry name" value="Aminotransferase_I/II_large"/>
</dbReference>
<evidence type="ECO:0000259" key="9">
    <source>
        <dbReference type="Pfam" id="PF00155"/>
    </source>
</evidence>
<evidence type="ECO:0000256" key="5">
    <source>
        <dbReference type="ARBA" id="ARBA00022679"/>
    </source>
</evidence>
<dbReference type="NCBIfam" id="TIGR01141">
    <property type="entry name" value="hisC"/>
    <property type="match status" value="1"/>
</dbReference>
<evidence type="ECO:0000256" key="7">
    <source>
        <dbReference type="ARBA" id="ARBA00047481"/>
    </source>
</evidence>
<dbReference type="SUPFAM" id="SSF53383">
    <property type="entry name" value="PLP-dependent transferases"/>
    <property type="match status" value="1"/>
</dbReference>
<dbReference type="EMBL" id="DVHK01000113">
    <property type="protein sequence ID" value="HIR67493.1"/>
    <property type="molecule type" value="Genomic_DNA"/>
</dbReference>
<comment type="subunit">
    <text evidence="3 8">Homodimer.</text>
</comment>
<dbReference type="Gene3D" id="3.90.1150.10">
    <property type="entry name" value="Aspartate Aminotransferase, domain 1"/>
    <property type="match status" value="1"/>
</dbReference>
<reference evidence="10" key="2">
    <citation type="journal article" date="2021" name="PeerJ">
        <title>Extensive microbial diversity within the chicken gut microbiome revealed by metagenomics and culture.</title>
        <authorList>
            <person name="Gilroy R."/>
            <person name="Ravi A."/>
            <person name="Getino M."/>
            <person name="Pursley I."/>
            <person name="Horton D.L."/>
            <person name="Alikhan N.F."/>
            <person name="Baker D."/>
            <person name="Gharbi K."/>
            <person name="Hall N."/>
            <person name="Watson M."/>
            <person name="Adriaenssens E.M."/>
            <person name="Foster-Nyarko E."/>
            <person name="Jarju S."/>
            <person name="Secka A."/>
            <person name="Antonio M."/>
            <person name="Oren A."/>
            <person name="Chaudhuri R.R."/>
            <person name="La Ragione R."/>
            <person name="Hildebrand F."/>
            <person name="Pallen M.J."/>
        </authorList>
    </citation>
    <scope>NUCLEOTIDE SEQUENCE</scope>
    <source>
        <strain evidence="10">ChiW16-3235</strain>
    </source>
</reference>
<dbReference type="Pfam" id="PF00155">
    <property type="entry name" value="Aminotran_1_2"/>
    <property type="match status" value="1"/>
</dbReference>
<name>A0A9D1J9H4_9FIRM</name>
<comment type="similarity">
    <text evidence="8">Belongs to the class-II pyridoxal-phosphate-dependent aminotransferase family. Histidinol-phosphate aminotransferase subfamily.</text>
</comment>
<keyword evidence="8" id="KW-0368">Histidine biosynthesis</keyword>
<evidence type="ECO:0000256" key="2">
    <source>
        <dbReference type="ARBA" id="ARBA00005011"/>
    </source>
</evidence>
<keyword evidence="8" id="KW-0028">Amino-acid biosynthesis</keyword>
<dbReference type="GO" id="GO:0030170">
    <property type="term" value="F:pyridoxal phosphate binding"/>
    <property type="evidence" value="ECO:0007669"/>
    <property type="project" value="InterPro"/>
</dbReference>
<gene>
    <name evidence="8" type="primary">hisC</name>
    <name evidence="10" type="ORF">IAB94_05560</name>
</gene>
<dbReference type="InterPro" id="IPR050106">
    <property type="entry name" value="HistidinolP_aminotransfase"/>
</dbReference>
<dbReference type="GO" id="GO:0004400">
    <property type="term" value="F:histidinol-phosphate transaminase activity"/>
    <property type="evidence" value="ECO:0007669"/>
    <property type="project" value="UniProtKB-UniRule"/>
</dbReference>
<dbReference type="GO" id="GO:0000105">
    <property type="term" value="P:L-histidine biosynthetic process"/>
    <property type="evidence" value="ECO:0007669"/>
    <property type="project" value="UniProtKB-UniRule"/>
</dbReference>
<sequence length="352" mass="39649">MSRFVSDKLNEISPYIPGEQPQDKKYIKLNTNENPYFTSERAVGAITKEDLLGLKRYSDPECTPLKKTIANYYGVGQNNVLITNGSDEALAFCFQAYGRCGACYADITYGFYDVFAHMYDCPAEHIPLEDDFTIDITKYFAKGKTVVIANPNAQTGIALDVGDIEKIVQHNADNIVIIDQAYVDFFGQNAIPLIKKYNNLVVVNTFSKSRSLAGARVGYIVADEHLIVDLNKVKYSFHPYNVNTISMLLAKNAMEDEDYFTQCVSKIIAAREEMSEELKKLGFTVLPSSANFVLARTDKMGGKQLYEKLKENGILVRHFSDRRIDDFVRITVGTDEETKILIKTIKNILESK</sequence>
<comment type="cofactor">
    <cofactor evidence="1 8">
        <name>pyridoxal 5'-phosphate</name>
        <dbReference type="ChEBI" id="CHEBI:597326"/>
    </cofactor>
</comment>
<dbReference type="InterPro" id="IPR015421">
    <property type="entry name" value="PyrdxlP-dep_Trfase_major"/>
</dbReference>
<evidence type="ECO:0000256" key="6">
    <source>
        <dbReference type="ARBA" id="ARBA00022898"/>
    </source>
</evidence>
<dbReference type="InterPro" id="IPR015424">
    <property type="entry name" value="PyrdxlP-dep_Trfase"/>
</dbReference>
<dbReference type="PROSITE" id="PS00599">
    <property type="entry name" value="AA_TRANSFER_CLASS_2"/>
    <property type="match status" value="1"/>
</dbReference>
<dbReference type="InterPro" id="IPR015422">
    <property type="entry name" value="PyrdxlP-dep_Trfase_small"/>
</dbReference>
<proteinExistence type="inferred from homology"/>
<keyword evidence="5 8" id="KW-0808">Transferase</keyword>
<feature type="modified residue" description="N6-(pyridoxal phosphate)lysine" evidence="8">
    <location>
        <position position="208"/>
    </location>
</feature>
<keyword evidence="4 8" id="KW-0032">Aminotransferase</keyword>
<comment type="catalytic activity">
    <reaction evidence="7 8">
        <text>L-histidinol phosphate + 2-oxoglutarate = 3-(imidazol-4-yl)-2-oxopropyl phosphate + L-glutamate</text>
        <dbReference type="Rhea" id="RHEA:23744"/>
        <dbReference type="ChEBI" id="CHEBI:16810"/>
        <dbReference type="ChEBI" id="CHEBI:29985"/>
        <dbReference type="ChEBI" id="CHEBI:57766"/>
        <dbReference type="ChEBI" id="CHEBI:57980"/>
        <dbReference type="EC" id="2.6.1.9"/>
    </reaction>
</comment>
<feature type="domain" description="Aminotransferase class I/classII large" evidence="9">
    <location>
        <begin position="25"/>
        <end position="345"/>
    </location>
</feature>
<organism evidence="10 11">
    <name type="scientific">Candidatus Coproplasma avicola</name>
    <dbReference type="NCBI Taxonomy" id="2840744"/>
    <lineage>
        <taxon>Bacteria</taxon>
        <taxon>Bacillati</taxon>
        <taxon>Bacillota</taxon>
        <taxon>Clostridia</taxon>
        <taxon>Eubacteriales</taxon>
        <taxon>Candidatus Coproplasma</taxon>
    </lineage>
</organism>
<dbReference type="PANTHER" id="PTHR43643">
    <property type="entry name" value="HISTIDINOL-PHOSPHATE AMINOTRANSFERASE 2"/>
    <property type="match status" value="1"/>
</dbReference>
<comment type="pathway">
    <text evidence="2 8">Amino-acid biosynthesis; L-histidine biosynthesis; L-histidine from 5-phospho-alpha-D-ribose 1-diphosphate: step 7/9.</text>
</comment>
<evidence type="ECO:0000256" key="8">
    <source>
        <dbReference type="HAMAP-Rule" id="MF_01023"/>
    </source>
</evidence>
<evidence type="ECO:0000313" key="10">
    <source>
        <dbReference type="EMBL" id="HIR67493.1"/>
    </source>
</evidence>
<dbReference type="CDD" id="cd00609">
    <property type="entry name" value="AAT_like"/>
    <property type="match status" value="1"/>
</dbReference>